<evidence type="ECO:0000313" key="2">
    <source>
        <dbReference type="Proteomes" id="UP001595704"/>
    </source>
</evidence>
<dbReference type="RefSeq" id="WP_191317424.1">
    <property type="nucleotide sequence ID" value="NZ_BNCG01000001.1"/>
</dbReference>
<dbReference type="Proteomes" id="UP001595704">
    <property type="component" value="Unassembled WGS sequence"/>
</dbReference>
<proteinExistence type="predicted"/>
<accession>A0ABV7UD14</accession>
<organism evidence="1 2">
    <name type="scientific">Camelimonas fluminis</name>
    <dbReference type="NCBI Taxonomy" id="1576911"/>
    <lineage>
        <taxon>Bacteria</taxon>
        <taxon>Pseudomonadati</taxon>
        <taxon>Pseudomonadota</taxon>
        <taxon>Alphaproteobacteria</taxon>
        <taxon>Hyphomicrobiales</taxon>
        <taxon>Chelatococcaceae</taxon>
        <taxon>Camelimonas</taxon>
    </lineage>
</organism>
<comment type="caution">
    <text evidence="1">The sequence shown here is derived from an EMBL/GenBank/DDBJ whole genome shotgun (WGS) entry which is preliminary data.</text>
</comment>
<keyword evidence="2" id="KW-1185">Reference proteome</keyword>
<sequence length="151" mass="16628">MGALGPMTNLCVSGLLAPAVEGIAARYDSLATRADAMQRRGYHEDVWLIVVFIYNICHKNVIIWKIIPITKTFMFQILDCAILNGRHHPGASLLLLDWPWLAFGKIQNSGAFGEKILMMAIRNVAKSAEEGAGNVAELRRDCVGVAAWPHI</sequence>
<name>A0ABV7UD14_9HYPH</name>
<protein>
    <submittedName>
        <fullName evidence="1">Uncharacterized protein</fullName>
    </submittedName>
</protein>
<dbReference type="EMBL" id="JBHRYC010000023">
    <property type="protein sequence ID" value="MFC3636511.1"/>
    <property type="molecule type" value="Genomic_DNA"/>
</dbReference>
<reference evidence="2" key="1">
    <citation type="journal article" date="2019" name="Int. J. Syst. Evol. Microbiol.">
        <title>The Global Catalogue of Microorganisms (GCM) 10K type strain sequencing project: providing services to taxonomists for standard genome sequencing and annotation.</title>
        <authorList>
            <consortium name="The Broad Institute Genomics Platform"/>
            <consortium name="The Broad Institute Genome Sequencing Center for Infectious Disease"/>
            <person name="Wu L."/>
            <person name="Ma J."/>
        </authorList>
    </citation>
    <scope>NUCLEOTIDE SEQUENCE [LARGE SCALE GENOMIC DNA]</scope>
    <source>
        <strain evidence="2">KCTC 42282</strain>
    </source>
</reference>
<evidence type="ECO:0000313" key="1">
    <source>
        <dbReference type="EMBL" id="MFC3636511.1"/>
    </source>
</evidence>
<gene>
    <name evidence="1" type="ORF">ACFONL_03800</name>
</gene>